<evidence type="ECO:0000313" key="3">
    <source>
        <dbReference type="EMBL" id="WMV22209.1"/>
    </source>
</evidence>
<sequence length="124" mass="14291">MYAYLIPTSGGKKAVSEIRRLNEKIGVLTSELKKTKADNVKLYGKIRYVQDHNSERVISRGSKKYAEDLGSDFSSDEESNYKKMYEEDINPFAAFSKKERHQRYKELGLRDKITLRSGCFLLGN</sequence>
<dbReference type="Pfam" id="PF08172">
    <property type="entry name" value="CASP_C"/>
    <property type="match status" value="1"/>
</dbReference>
<feature type="domain" description="CASP C-terminal" evidence="2">
    <location>
        <begin position="16"/>
        <end position="124"/>
    </location>
</feature>
<dbReference type="EMBL" id="CP133614">
    <property type="protein sequence ID" value="WMV22209.1"/>
    <property type="molecule type" value="Genomic_DNA"/>
</dbReference>
<protein>
    <recommendedName>
        <fullName evidence="2">CASP C-terminal domain-containing protein</fullName>
    </recommendedName>
</protein>
<dbReference type="AlphaFoldDB" id="A0AAF0TK89"/>
<proteinExistence type="predicted"/>
<dbReference type="GO" id="GO:0000139">
    <property type="term" value="C:Golgi membrane"/>
    <property type="evidence" value="ECO:0007669"/>
    <property type="project" value="InterPro"/>
</dbReference>
<keyword evidence="1" id="KW-0175">Coiled coil</keyword>
<evidence type="ECO:0000259" key="2">
    <source>
        <dbReference type="Pfam" id="PF08172"/>
    </source>
</evidence>
<evidence type="ECO:0000256" key="1">
    <source>
        <dbReference type="ARBA" id="ARBA00023054"/>
    </source>
</evidence>
<dbReference type="InterPro" id="IPR012955">
    <property type="entry name" value="CASP_C"/>
</dbReference>
<name>A0AAF0TK89_SOLVR</name>
<accession>A0AAF0TK89</accession>
<feature type="non-terminal residue" evidence="3">
    <location>
        <position position="124"/>
    </location>
</feature>
<dbReference type="Proteomes" id="UP001234989">
    <property type="component" value="Chromosome 3"/>
</dbReference>
<organism evidence="3 4">
    <name type="scientific">Solanum verrucosum</name>
    <dbReference type="NCBI Taxonomy" id="315347"/>
    <lineage>
        <taxon>Eukaryota</taxon>
        <taxon>Viridiplantae</taxon>
        <taxon>Streptophyta</taxon>
        <taxon>Embryophyta</taxon>
        <taxon>Tracheophyta</taxon>
        <taxon>Spermatophyta</taxon>
        <taxon>Magnoliopsida</taxon>
        <taxon>eudicotyledons</taxon>
        <taxon>Gunneridae</taxon>
        <taxon>Pentapetalae</taxon>
        <taxon>asterids</taxon>
        <taxon>lamiids</taxon>
        <taxon>Solanales</taxon>
        <taxon>Solanaceae</taxon>
        <taxon>Solanoideae</taxon>
        <taxon>Solaneae</taxon>
        <taxon>Solanum</taxon>
    </lineage>
</organism>
<dbReference type="PANTHER" id="PTHR14043:SF2">
    <property type="entry name" value="HOMEOBOX PROTEIN CUT"/>
    <property type="match status" value="1"/>
</dbReference>
<gene>
    <name evidence="3" type="ORF">MTR67_015594</name>
</gene>
<reference evidence="3" key="1">
    <citation type="submission" date="2023-08" db="EMBL/GenBank/DDBJ databases">
        <title>A de novo genome assembly of Solanum verrucosum Schlechtendal, a Mexican diploid species geographically isolated from the other diploid A-genome species in potato relatives.</title>
        <authorList>
            <person name="Hosaka K."/>
        </authorList>
    </citation>
    <scope>NUCLEOTIDE SEQUENCE</scope>
    <source>
        <tissue evidence="3">Young leaves</tissue>
    </source>
</reference>
<evidence type="ECO:0000313" key="4">
    <source>
        <dbReference type="Proteomes" id="UP001234989"/>
    </source>
</evidence>
<keyword evidence="4" id="KW-1185">Reference proteome</keyword>
<dbReference type="GO" id="GO:0006891">
    <property type="term" value="P:intra-Golgi vesicle-mediated transport"/>
    <property type="evidence" value="ECO:0007669"/>
    <property type="project" value="InterPro"/>
</dbReference>
<dbReference type="PANTHER" id="PTHR14043">
    <property type="entry name" value="CCAAT DISPLACEMENT PROTEIN-RELATED"/>
    <property type="match status" value="1"/>
</dbReference>